<dbReference type="PANTHER" id="PTHR47457">
    <property type="entry name" value="OS05G0345500 PROTEIN"/>
    <property type="match status" value="1"/>
</dbReference>
<dbReference type="PANTHER" id="PTHR47457:SF1">
    <property type="entry name" value="BTB DOMAIN-CONTAINING PROTEIN-RELATED"/>
    <property type="match status" value="1"/>
</dbReference>
<evidence type="ECO:0000259" key="1">
    <source>
        <dbReference type="PROSITE" id="PS50022"/>
    </source>
</evidence>
<keyword evidence="4" id="KW-1185">Reference proteome</keyword>
<reference evidence="2 4" key="1">
    <citation type="submission" date="2024-04" db="EMBL/GenBank/DDBJ databases">
        <title>Tritrichomonas musculus Genome.</title>
        <authorList>
            <person name="Alves-Ferreira E."/>
            <person name="Grigg M."/>
            <person name="Lorenzi H."/>
            <person name="Galac M."/>
        </authorList>
    </citation>
    <scope>NUCLEOTIDE SEQUENCE [LARGE SCALE GENOMIC DNA]</scope>
    <source>
        <strain evidence="2 4">EAF2021</strain>
    </source>
</reference>
<dbReference type="Proteomes" id="UP001470230">
    <property type="component" value="Unassembled WGS sequence"/>
</dbReference>
<dbReference type="EMBL" id="JAPFFF010000017">
    <property type="protein sequence ID" value="KAK8863510.1"/>
    <property type="molecule type" value="Genomic_DNA"/>
</dbReference>
<dbReference type="EMBL" id="JAPFFF010000232">
    <property type="protein sequence ID" value="KAK8835128.1"/>
    <property type="molecule type" value="Genomic_DNA"/>
</dbReference>
<evidence type="ECO:0000313" key="3">
    <source>
        <dbReference type="EMBL" id="KAK8863510.1"/>
    </source>
</evidence>
<name>A0ABR2GND2_9EUKA</name>
<accession>A0ABR2GND2</accession>
<organism evidence="2 4">
    <name type="scientific">Tritrichomonas musculus</name>
    <dbReference type="NCBI Taxonomy" id="1915356"/>
    <lineage>
        <taxon>Eukaryota</taxon>
        <taxon>Metamonada</taxon>
        <taxon>Parabasalia</taxon>
        <taxon>Tritrichomonadida</taxon>
        <taxon>Tritrichomonadidae</taxon>
        <taxon>Tritrichomonas</taxon>
    </lineage>
</organism>
<protein>
    <recommendedName>
        <fullName evidence="1">F5/8 type C domain-containing protein</fullName>
    </recommendedName>
</protein>
<dbReference type="Gene3D" id="2.60.120.260">
    <property type="entry name" value="Galactose-binding domain-like"/>
    <property type="match status" value="1"/>
</dbReference>
<dbReference type="Pfam" id="PF00754">
    <property type="entry name" value="F5_F8_type_C"/>
    <property type="match status" value="1"/>
</dbReference>
<comment type="caution">
    <text evidence="2">The sequence shown here is derived from an EMBL/GenBank/DDBJ whole genome shotgun (WGS) entry which is preliminary data.</text>
</comment>
<feature type="domain" description="F5/8 type C" evidence="1">
    <location>
        <begin position="306"/>
        <end position="461"/>
    </location>
</feature>
<dbReference type="InterPro" id="IPR000421">
    <property type="entry name" value="FA58C"/>
</dbReference>
<evidence type="ECO:0000313" key="2">
    <source>
        <dbReference type="EMBL" id="KAK8835128.1"/>
    </source>
</evidence>
<evidence type="ECO:0000313" key="4">
    <source>
        <dbReference type="Proteomes" id="UP001470230"/>
    </source>
</evidence>
<dbReference type="SUPFAM" id="SSF49785">
    <property type="entry name" value="Galactose-binding domain-like"/>
    <property type="match status" value="1"/>
</dbReference>
<proteinExistence type="predicted"/>
<dbReference type="PROSITE" id="PS50022">
    <property type="entry name" value="FA58C_3"/>
    <property type="match status" value="1"/>
</dbReference>
<sequence length="466" mass="53897">MDKRNFKISASGLKNIILNNSFDDEFTFIIGNEEIHMKKIFADFISPRISRIHHADPTIDSFCFDNYITENQKAKITEIFPTNLLHKFEEISRGNPIEVDPETSVKLLILSVILDNSEIYDGMNDLFPNEINQTKIEFILQFFQLFETTKTTFSIFNPAKFYDIISSNFHSIDENQLLQLPKTVIYSIISNEHLKVKSEDSLFDFINKLFVNDEDDENDEFDMISFYEKIDMINLSKEKLNEFLDCIKISNMTSNLWQNVKHFISIARPESRENEASYVKQHKEEKVSFSGSQDDRFKGIISRLGNGNAKSAYENKIIDITAASCHNDSFHPSKALEDGNNDYYHSLNTGNYRNEGHTEWLCVDFKERRVKPSHYSIQSFPWGSGNLQNWVLEGSNDGESWKDLDTQNGNKSLAGSNISNTFEVPNGQNNQFYRYLRIRQTGVNTTNDYRLIIASLEYFGLIKEAC</sequence>
<dbReference type="InterPro" id="IPR008979">
    <property type="entry name" value="Galactose-bd-like_sf"/>
</dbReference>
<gene>
    <name evidence="3" type="ORF">M9Y10_011196</name>
    <name evidence="2" type="ORF">M9Y10_018062</name>
</gene>